<dbReference type="PANTHER" id="PTHR46481">
    <property type="entry name" value="ZINC FINGER BED DOMAIN-CONTAINING PROTEIN 4"/>
    <property type="match status" value="1"/>
</dbReference>
<evidence type="ECO:0000313" key="8">
    <source>
        <dbReference type="EMBL" id="KAG5398453.1"/>
    </source>
</evidence>
<evidence type="ECO:0000256" key="2">
    <source>
        <dbReference type="ARBA" id="ARBA00022723"/>
    </source>
</evidence>
<comment type="subcellular location">
    <subcellularLocation>
        <location evidence="1">Nucleus</location>
    </subcellularLocation>
</comment>
<reference evidence="8 9" key="1">
    <citation type="submission" date="2021-03" db="EMBL/GenBank/DDBJ databases">
        <authorList>
            <person name="King G.J."/>
            <person name="Bancroft I."/>
            <person name="Baten A."/>
            <person name="Bloomfield J."/>
            <person name="Borpatragohain P."/>
            <person name="He Z."/>
            <person name="Irish N."/>
            <person name="Irwin J."/>
            <person name="Liu K."/>
            <person name="Mauleon R.P."/>
            <person name="Moore J."/>
            <person name="Morris R."/>
            <person name="Ostergaard L."/>
            <person name="Wang B."/>
            <person name="Wells R."/>
        </authorList>
    </citation>
    <scope>NUCLEOTIDE SEQUENCE [LARGE SCALE GENOMIC DNA]</scope>
    <source>
        <strain evidence="8">R-o-18</strain>
        <tissue evidence="8">Leaf</tissue>
    </source>
</reference>
<evidence type="ECO:0000256" key="4">
    <source>
        <dbReference type="ARBA" id="ARBA00022833"/>
    </source>
</evidence>
<dbReference type="InterPro" id="IPR052035">
    <property type="entry name" value="ZnF_BED_domain_contain"/>
</dbReference>
<evidence type="ECO:0000259" key="7">
    <source>
        <dbReference type="Pfam" id="PF05699"/>
    </source>
</evidence>
<name>A0ABQ7MI84_BRACM</name>
<feature type="non-terminal residue" evidence="8">
    <location>
        <position position="836"/>
    </location>
</feature>
<keyword evidence="3" id="KW-0863">Zinc-finger</keyword>
<dbReference type="PANTHER" id="PTHR46481:SF10">
    <property type="entry name" value="ZINC FINGER BED DOMAIN-CONTAINING PROTEIN 39"/>
    <property type="match status" value="1"/>
</dbReference>
<feature type="domain" description="HAT C-terminal dimerisation" evidence="7">
    <location>
        <begin position="465"/>
        <end position="536"/>
    </location>
</feature>
<feature type="compositionally biased region" description="Acidic residues" evidence="6">
    <location>
        <begin position="352"/>
        <end position="427"/>
    </location>
</feature>
<feature type="region of interest" description="Disordered" evidence="6">
    <location>
        <begin position="789"/>
        <end position="814"/>
    </location>
</feature>
<feature type="compositionally biased region" description="Acidic residues" evidence="6">
    <location>
        <begin position="789"/>
        <end position="806"/>
    </location>
</feature>
<sequence>MELDTTTEYTIFPSHVNIQNNLVRPLRTVLHRPIHKPPEKKNYPITKSHKLKLDDHEEEEVDCSRPSPADPEKEAFNALARSFIRSGVNPNTIKTPSFTKLIRLLNPNFRPTVSILKNEVLEIHQECKEKAKSFLKSFQGKLTLSYEWIVLGHGWTRDSLKGPVLQEDFVCITAHFVDDDWKVRRWILGYAGEVDVVAMDDLYVHGFRKAVQGFEIEGKVSTLLLPNDEGFDEETLGGFRRGLMVHDVFRELSGKLLEDLRMIVGWGKCSSENWHLWVSNLQRAVDMKNEDEFSKDEIYDDYDKPSDEEWVKIETFSRLVGCMYKVAVELFEGGYSTSNKPICSVVTVDSKEEGENDDGGGEEEEDHDELQDGEEDYDEEQEGENEEDSDEGLGEGEEDCEDDEEEEYDEEEDGEEKYDSDSSEEAEREARKNREKKPDACKDFAFFQEFLKFEGSSPREFGESELDAYLKEPVMEWNKDFKAVDWWREEGHKYPVLSRVARDILSIPISRATSYHAYGMDRREPPAFVVSLEAEIHEDRKLKAKRFLNDFQGKLTLSYEWLLLNNQGYYRGPIKHEDFTCLTAHFIDDNWKVRKWILGYTTDASVPLNAVYIHHFRTAVQSFDIQNKVSTILLPNDEDFDEKTVDAIKKCVGEGGVNPPVFVVYCCADVFRLMVDGLCSGFRWTLYEELRMLVGWGRCSSPNWDLKLYHYQRAVDMHKEDAFSKDEIYDDYDKPSDEEWVKIETFCKLGGCVYKVAKELFEEGLFARYAASDIFKKPICSVDTVDHEVDEEDEDEDCVDDEEEADKEEKEKPDAYKDFVLFQEFLKFEGSSSREL</sequence>
<dbReference type="Pfam" id="PF05699">
    <property type="entry name" value="Dimer_Tnp_hAT"/>
    <property type="match status" value="1"/>
</dbReference>
<evidence type="ECO:0000313" key="9">
    <source>
        <dbReference type="Proteomes" id="UP000823674"/>
    </source>
</evidence>
<evidence type="ECO:0000256" key="1">
    <source>
        <dbReference type="ARBA" id="ARBA00004123"/>
    </source>
</evidence>
<keyword evidence="5" id="KW-0539">Nucleus</keyword>
<keyword evidence="2" id="KW-0479">Metal-binding</keyword>
<keyword evidence="4" id="KW-0862">Zinc</keyword>
<keyword evidence="9" id="KW-1185">Reference proteome</keyword>
<evidence type="ECO:0000256" key="5">
    <source>
        <dbReference type="ARBA" id="ARBA00023242"/>
    </source>
</evidence>
<feature type="region of interest" description="Disordered" evidence="6">
    <location>
        <begin position="347"/>
        <end position="435"/>
    </location>
</feature>
<evidence type="ECO:0000256" key="3">
    <source>
        <dbReference type="ARBA" id="ARBA00022771"/>
    </source>
</evidence>
<dbReference type="Proteomes" id="UP000823674">
    <property type="component" value="Chromosome A05"/>
</dbReference>
<dbReference type="EMBL" id="JADBGQ010000005">
    <property type="protein sequence ID" value="KAG5398453.1"/>
    <property type="molecule type" value="Genomic_DNA"/>
</dbReference>
<organism evidence="8 9">
    <name type="scientific">Brassica rapa subsp. trilocularis</name>
    <dbReference type="NCBI Taxonomy" id="1813537"/>
    <lineage>
        <taxon>Eukaryota</taxon>
        <taxon>Viridiplantae</taxon>
        <taxon>Streptophyta</taxon>
        <taxon>Embryophyta</taxon>
        <taxon>Tracheophyta</taxon>
        <taxon>Spermatophyta</taxon>
        <taxon>Magnoliopsida</taxon>
        <taxon>eudicotyledons</taxon>
        <taxon>Gunneridae</taxon>
        <taxon>Pentapetalae</taxon>
        <taxon>rosids</taxon>
        <taxon>malvids</taxon>
        <taxon>Brassicales</taxon>
        <taxon>Brassicaceae</taxon>
        <taxon>Brassiceae</taxon>
        <taxon>Brassica</taxon>
    </lineage>
</organism>
<dbReference type="InterPro" id="IPR012337">
    <property type="entry name" value="RNaseH-like_sf"/>
</dbReference>
<comment type="caution">
    <text evidence="8">The sequence shown here is derived from an EMBL/GenBank/DDBJ whole genome shotgun (WGS) entry which is preliminary data.</text>
</comment>
<protein>
    <recommendedName>
        <fullName evidence="7">HAT C-terminal dimerisation domain-containing protein</fullName>
    </recommendedName>
</protein>
<proteinExistence type="predicted"/>
<evidence type="ECO:0000256" key="6">
    <source>
        <dbReference type="SAM" id="MobiDB-lite"/>
    </source>
</evidence>
<gene>
    <name evidence="8" type="primary">A05p042170.1_BraROA</name>
    <name evidence="8" type="ORF">IGI04_020267</name>
</gene>
<dbReference type="SUPFAM" id="SSF53098">
    <property type="entry name" value="Ribonuclease H-like"/>
    <property type="match status" value="2"/>
</dbReference>
<dbReference type="InterPro" id="IPR008906">
    <property type="entry name" value="HATC_C_dom"/>
</dbReference>
<accession>A0ABQ7MI84</accession>